<dbReference type="RefSeq" id="WP_161411297.1">
    <property type="nucleotide sequence ID" value="NZ_WTUZ01000040.1"/>
</dbReference>
<organism evidence="2 3">
    <name type="scientific">Paenibacillus silvestris</name>
    <dbReference type="NCBI Taxonomy" id="2606219"/>
    <lineage>
        <taxon>Bacteria</taxon>
        <taxon>Bacillati</taxon>
        <taxon>Bacillota</taxon>
        <taxon>Bacilli</taxon>
        <taxon>Bacillales</taxon>
        <taxon>Paenibacillaceae</taxon>
        <taxon>Paenibacillus</taxon>
    </lineage>
</organism>
<proteinExistence type="predicted"/>
<name>A0A6L8VB12_9BACL</name>
<reference evidence="2 3" key="1">
    <citation type="submission" date="2019-12" db="EMBL/GenBank/DDBJ databases">
        <title>Paenibacillus sp. nov. sp. isolated from soil.</title>
        <authorList>
            <person name="Kim J."/>
            <person name="Jeong S.E."/>
            <person name="Jung H.S."/>
            <person name="Jeon C.O."/>
        </authorList>
    </citation>
    <scope>NUCLEOTIDE SEQUENCE [LARGE SCALE GENOMIC DNA]</scope>
    <source>
        <strain evidence="2 3">5J-6</strain>
    </source>
</reference>
<dbReference type="AlphaFoldDB" id="A0A6L8VB12"/>
<evidence type="ECO:0000256" key="1">
    <source>
        <dbReference type="SAM" id="Phobius"/>
    </source>
</evidence>
<evidence type="ECO:0000313" key="2">
    <source>
        <dbReference type="EMBL" id="MZQ86841.1"/>
    </source>
</evidence>
<protein>
    <submittedName>
        <fullName evidence="2">Uncharacterized protein</fullName>
    </submittedName>
</protein>
<keyword evidence="1" id="KW-1133">Transmembrane helix</keyword>
<comment type="caution">
    <text evidence="2">The sequence shown here is derived from an EMBL/GenBank/DDBJ whole genome shotgun (WGS) entry which is preliminary data.</text>
</comment>
<sequence>MTLALTGWMLYAMFAVLGLMGLSFLFNLYKSLKAGSFSSSLFLSYLKDLLFYVFPLFMLSNMMALDPTGFLLLIGYYLGALGVVLKYLESFKK</sequence>
<feature type="transmembrane region" description="Helical" evidence="1">
    <location>
        <begin position="70"/>
        <end position="88"/>
    </location>
</feature>
<keyword evidence="1" id="KW-0472">Membrane</keyword>
<keyword evidence="1" id="KW-0812">Transmembrane</keyword>
<accession>A0A6L8VB12</accession>
<gene>
    <name evidence="2" type="ORF">GQF01_32505</name>
</gene>
<dbReference type="Proteomes" id="UP000481087">
    <property type="component" value="Unassembled WGS sequence"/>
</dbReference>
<evidence type="ECO:0000313" key="3">
    <source>
        <dbReference type="Proteomes" id="UP000481087"/>
    </source>
</evidence>
<feature type="transmembrane region" description="Helical" evidence="1">
    <location>
        <begin position="6"/>
        <end position="29"/>
    </location>
</feature>
<keyword evidence="3" id="KW-1185">Reference proteome</keyword>
<dbReference type="EMBL" id="WTUZ01000040">
    <property type="protein sequence ID" value="MZQ86841.1"/>
    <property type="molecule type" value="Genomic_DNA"/>
</dbReference>
<feature type="transmembrane region" description="Helical" evidence="1">
    <location>
        <begin position="41"/>
        <end position="64"/>
    </location>
</feature>